<name>A0A1E5RET5_9ASCO</name>
<proteinExistence type="inferred from homology"/>
<evidence type="ECO:0000256" key="5">
    <source>
        <dbReference type="ARBA" id="ARBA00022777"/>
    </source>
</evidence>
<dbReference type="InterPro" id="IPR027417">
    <property type="entry name" value="P-loop_NTPase"/>
</dbReference>
<accession>A0A1E5RET5</accession>
<evidence type="ECO:0000256" key="6">
    <source>
        <dbReference type="RuleBase" id="RU003825"/>
    </source>
</evidence>
<keyword evidence="4 6" id="KW-0547">Nucleotide-binding</keyword>
<keyword evidence="3 6" id="KW-0808">Transferase</keyword>
<comment type="pathway">
    <text evidence="1 6">Pyrimidine metabolism; UMP biosynthesis via salvage pathway; UMP from uridine: step 1/1.</text>
</comment>
<comment type="pathway">
    <text evidence="2 6">Pyrimidine metabolism; CTP biosynthesis via salvage pathway; CTP from cytidine: step 1/3.</text>
</comment>
<dbReference type="EC" id="2.7.1.48" evidence="6"/>
<reference evidence="9" key="1">
    <citation type="journal article" date="2016" name="Genome Announc.">
        <title>Genome sequences of three species of Hanseniaspora isolated from spontaneous wine fermentations.</title>
        <authorList>
            <person name="Sternes P.R."/>
            <person name="Lee D."/>
            <person name="Kutyna D.R."/>
            <person name="Borneman A.R."/>
        </authorList>
    </citation>
    <scope>NUCLEOTIDE SEQUENCE [LARGE SCALE GENOMIC DNA]</scope>
    <source>
        <strain evidence="9">AWRI3579</strain>
    </source>
</reference>
<dbReference type="NCBIfam" id="TIGR00235">
    <property type="entry name" value="udk"/>
    <property type="match status" value="1"/>
</dbReference>
<comment type="similarity">
    <text evidence="6">Belongs to the uridine kinase family.</text>
</comment>
<dbReference type="InterPro" id="IPR006083">
    <property type="entry name" value="PRK/URK"/>
</dbReference>
<evidence type="ECO:0000313" key="8">
    <source>
        <dbReference type="EMBL" id="OEJ85428.1"/>
    </source>
</evidence>
<dbReference type="OrthoDB" id="738517at2759"/>
<dbReference type="FunFam" id="3.40.50.300:FF:000339">
    <property type="entry name" value="Uridine kinase"/>
    <property type="match status" value="1"/>
</dbReference>
<keyword evidence="6" id="KW-0067">ATP-binding</keyword>
<dbReference type="STRING" id="56408.A0A1E5RET5"/>
<dbReference type="Pfam" id="PF00485">
    <property type="entry name" value="PRK"/>
    <property type="match status" value="1"/>
</dbReference>
<keyword evidence="5 6" id="KW-0418">Kinase</keyword>
<dbReference type="PANTHER" id="PTHR10285">
    <property type="entry name" value="URIDINE KINASE"/>
    <property type="match status" value="1"/>
</dbReference>
<dbReference type="PRINTS" id="PR00988">
    <property type="entry name" value="URIDINKINASE"/>
</dbReference>
<keyword evidence="9" id="KW-1185">Reference proteome</keyword>
<dbReference type="Proteomes" id="UP000095728">
    <property type="component" value="Unassembled WGS sequence"/>
</dbReference>
<dbReference type="InParanoid" id="A0A1E5RET5"/>
<dbReference type="GO" id="GO:0043771">
    <property type="term" value="F:cytidine kinase activity"/>
    <property type="evidence" value="ECO:0007669"/>
    <property type="project" value="RHEA"/>
</dbReference>
<dbReference type="InterPro" id="IPR000764">
    <property type="entry name" value="Uridine_kinase-like"/>
</dbReference>
<dbReference type="EMBL" id="LPNM01000007">
    <property type="protein sequence ID" value="OEJ85428.1"/>
    <property type="molecule type" value="Genomic_DNA"/>
</dbReference>
<dbReference type="CDD" id="cd02023">
    <property type="entry name" value="UMPK"/>
    <property type="match status" value="1"/>
</dbReference>
<dbReference type="GO" id="GO:0044206">
    <property type="term" value="P:UMP salvage"/>
    <property type="evidence" value="ECO:0007669"/>
    <property type="project" value="UniProtKB-UniPathway"/>
</dbReference>
<dbReference type="SUPFAM" id="SSF52540">
    <property type="entry name" value="P-loop containing nucleoside triphosphate hydrolases"/>
    <property type="match status" value="1"/>
</dbReference>
<feature type="domain" description="Phosphoribulokinase/uridine kinase" evidence="7">
    <location>
        <begin position="13"/>
        <end position="196"/>
    </location>
</feature>
<dbReference type="GO" id="GO:0044211">
    <property type="term" value="P:CTP salvage"/>
    <property type="evidence" value="ECO:0007669"/>
    <property type="project" value="UniProtKB-UniPathway"/>
</dbReference>
<evidence type="ECO:0000256" key="1">
    <source>
        <dbReference type="ARBA" id="ARBA00004690"/>
    </source>
</evidence>
<organism evidence="8 9">
    <name type="scientific">Hanseniaspora osmophila</name>
    <dbReference type="NCBI Taxonomy" id="56408"/>
    <lineage>
        <taxon>Eukaryota</taxon>
        <taxon>Fungi</taxon>
        <taxon>Dikarya</taxon>
        <taxon>Ascomycota</taxon>
        <taxon>Saccharomycotina</taxon>
        <taxon>Saccharomycetes</taxon>
        <taxon>Saccharomycodales</taxon>
        <taxon>Saccharomycodaceae</taxon>
        <taxon>Hanseniaspora</taxon>
    </lineage>
</organism>
<evidence type="ECO:0000256" key="4">
    <source>
        <dbReference type="ARBA" id="ARBA00022741"/>
    </source>
</evidence>
<comment type="catalytic activity">
    <reaction evidence="6">
        <text>uridine + ATP = UMP + ADP + H(+)</text>
        <dbReference type="Rhea" id="RHEA:16825"/>
        <dbReference type="ChEBI" id="CHEBI:15378"/>
        <dbReference type="ChEBI" id="CHEBI:16704"/>
        <dbReference type="ChEBI" id="CHEBI:30616"/>
        <dbReference type="ChEBI" id="CHEBI:57865"/>
        <dbReference type="ChEBI" id="CHEBI:456216"/>
        <dbReference type="EC" id="2.7.1.48"/>
    </reaction>
</comment>
<dbReference type="UniPathway" id="UPA00579">
    <property type="reaction ID" value="UER00640"/>
</dbReference>
<gene>
    <name evidence="8" type="ORF">AWRI3579_g1732</name>
</gene>
<dbReference type="NCBIfam" id="NF004018">
    <property type="entry name" value="PRK05480.1"/>
    <property type="match status" value="1"/>
</dbReference>
<comment type="caution">
    <text evidence="8">The sequence shown here is derived from an EMBL/GenBank/DDBJ whole genome shotgun (WGS) entry which is preliminary data.</text>
</comment>
<evidence type="ECO:0000259" key="7">
    <source>
        <dbReference type="Pfam" id="PF00485"/>
    </source>
</evidence>
<dbReference type="GO" id="GO:0004849">
    <property type="term" value="F:uridine kinase activity"/>
    <property type="evidence" value="ECO:0007669"/>
    <property type="project" value="UniProtKB-EC"/>
</dbReference>
<evidence type="ECO:0000256" key="2">
    <source>
        <dbReference type="ARBA" id="ARBA00004784"/>
    </source>
</evidence>
<dbReference type="Gene3D" id="3.40.50.300">
    <property type="entry name" value="P-loop containing nucleotide triphosphate hydrolases"/>
    <property type="match status" value="1"/>
</dbReference>
<sequence length="253" mass="28407">MSAITTQHQQPYIIGVGGPSGSGKTSVASCIVKEINSPNTVLVTMDNFYNPLSEEQHNQALENNFDFDNPDAIDMESIYQCLKNLKKGLKVDIPVYSFIEHNRVPNEKITIQDAHIIVLEGIYALYDPKILEMMDLKIYVDADLDICLARRLTRDILSRGRDLDGCLKQWTKFVKPDADKFVRPTVKAADVIIPNFIDSNSAGIRVVISHLKNKLEEKEKMLENGQSLDSVNKEITNEIANELTSEISNTVII</sequence>
<dbReference type="AlphaFoldDB" id="A0A1E5RET5"/>
<comment type="catalytic activity">
    <reaction evidence="6">
        <text>cytidine + ATP = CMP + ADP + H(+)</text>
        <dbReference type="Rhea" id="RHEA:24674"/>
        <dbReference type="ChEBI" id="CHEBI:15378"/>
        <dbReference type="ChEBI" id="CHEBI:17562"/>
        <dbReference type="ChEBI" id="CHEBI:30616"/>
        <dbReference type="ChEBI" id="CHEBI:60377"/>
        <dbReference type="ChEBI" id="CHEBI:456216"/>
        <dbReference type="EC" id="2.7.1.48"/>
    </reaction>
</comment>
<dbReference type="UniPathway" id="UPA00574">
    <property type="reaction ID" value="UER00637"/>
</dbReference>
<evidence type="ECO:0000313" key="9">
    <source>
        <dbReference type="Proteomes" id="UP000095728"/>
    </source>
</evidence>
<evidence type="ECO:0000256" key="3">
    <source>
        <dbReference type="ARBA" id="ARBA00022679"/>
    </source>
</evidence>
<protein>
    <recommendedName>
        <fullName evidence="6">Uridine kinase</fullName>
        <ecNumber evidence="6">2.7.1.48</ecNumber>
    </recommendedName>
</protein>
<dbReference type="GO" id="GO:0005524">
    <property type="term" value="F:ATP binding"/>
    <property type="evidence" value="ECO:0007669"/>
    <property type="project" value="UniProtKB-KW"/>
</dbReference>